<name>A0A086TEZ4_HAPC1</name>
<feature type="signal peptide" evidence="1">
    <location>
        <begin position="1"/>
        <end position="19"/>
    </location>
</feature>
<gene>
    <name evidence="3" type="ORF">ACRE_012530</name>
</gene>
<organism evidence="3 4">
    <name type="scientific">Hapsidospora chrysogenum (strain ATCC 11550 / CBS 779.69 / DSM 880 / IAM 14645 / JCM 23072 / IMI 49137)</name>
    <name type="common">Acremonium chrysogenum</name>
    <dbReference type="NCBI Taxonomy" id="857340"/>
    <lineage>
        <taxon>Eukaryota</taxon>
        <taxon>Fungi</taxon>
        <taxon>Dikarya</taxon>
        <taxon>Ascomycota</taxon>
        <taxon>Pezizomycotina</taxon>
        <taxon>Sordariomycetes</taxon>
        <taxon>Hypocreomycetidae</taxon>
        <taxon>Hypocreales</taxon>
        <taxon>Bionectriaceae</taxon>
        <taxon>Hapsidospora</taxon>
    </lineage>
</organism>
<keyword evidence="3" id="KW-0456">Lyase</keyword>
<dbReference type="GO" id="GO:0016829">
    <property type="term" value="F:lyase activity"/>
    <property type="evidence" value="ECO:0007669"/>
    <property type="project" value="UniProtKB-KW"/>
</dbReference>
<dbReference type="EMBL" id="JPKY01000006">
    <property type="protein sequence ID" value="KFH47926.1"/>
    <property type="molecule type" value="Genomic_DNA"/>
</dbReference>
<proteinExistence type="predicted"/>
<dbReference type="Proteomes" id="UP000029964">
    <property type="component" value="Unassembled WGS sequence"/>
</dbReference>
<evidence type="ECO:0000313" key="4">
    <source>
        <dbReference type="Proteomes" id="UP000029964"/>
    </source>
</evidence>
<accession>A0A086TEZ4</accession>
<dbReference type="InterPro" id="IPR013320">
    <property type="entry name" value="ConA-like_dom_sf"/>
</dbReference>
<dbReference type="AlphaFoldDB" id="A0A086TEZ4"/>
<sequence length="389" mass="41839">MKISILGSAILLALPLADAWRVQLYDKENYKTEIHDRSGKVGQPCKNLGKHVNKAQSMHWDSTYGVLSKCRIRLYDSGDCSGKPLGDSDYNHWNVPAFSKDSRNKVNSYKINCSVAKTVFPWVIRAMSWCIYTPSPSLNLATLSCCLPLALLASAGNANDPSCAPGGNFDLTPWSLQLPTGSPGKVDTITSEELQGCDGYTGETFYTDESTGDMVLLAPGNPDITGCVTTPGSQHCRTELREVVPGTGEQASWDPSGTNVLRVGMRVVRADDGGHGTAIGQVFAAEASKPIAEMYFSREGEIVVGVKPDAESGQEITSVGWVEVGSSFDYEMSYSAGVLSVTINGAETELDTYSWESPACYFKAGNYNQGESGDESEVHISAVEVIHEG</sequence>
<feature type="chain" id="PRO_5001815808" evidence="1">
    <location>
        <begin position="20"/>
        <end position="389"/>
    </location>
</feature>
<evidence type="ECO:0000256" key="1">
    <source>
        <dbReference type="SAM" id="SignalP"/>
    </source>
</evidence>
<protein>
    <submittedName>
        <fullName evidence="3">Alginate lyase-like protein</fullName>
    </submittedName>
</protein>
<feature type="domain" description="Alginate lyase 2" evidence="2">
    <location>
        <begin position="169"/>
        <end position="387"/>
    </location>
</feature>
<comment type="caution">
    <text evidence="3">The sequence shown here is derived from an EMBL/GenBank/DDBJ whole genome shotgun (WGS) entry which is preliminary data.</text>
</comment>
<evidence type="ECO:0000313" key="3">
    <source>
        <dbReference type="EMBL" id="KFH47926.1"/>
    </source>
</evidence>
<dbReference type="Pfam" id="PF08787">
    <property type="entry name" value="Alginate_lyase2"/>
    <property type="match status" value="1"/>
</dbReference>
<dbReference type="HOGENOM" id="CLU_709726_0_0_1"/>
<keyword evidence="1" id="KW-0732">Signal</keyword>
<keyword evidence="4" id="KW-1185">Reference proteome</keyword>
<dbReference type="SUPFAM" id="SSF49899">
    <property type="entry name" value="Concanavalin A-like lectins/glucanases"/>
    <property type="match status" value="1"/>
</dbReference>
<dbReference type="InterPro" id="IPR014895">
    <property type="entry name" value="Alginate_lyase_2"/>
</dbReference>
<reference evidence="4" key="1">
    <citation type="journal article" date="2014" name="Genome Announc.">
        <title>Genome sequence and annotation of Acremonium chrysogenum, producer of the beta-lactam antibiotic cephalosporin C.</title>
        <authorList>
            <person name="Terfehr D."/>
            <person name="Dahlmann T.A."/>
            <person name="Specht T."/>
            <person name="Zadra I."/>
            <person name="Kuernsteiner H."/>
            <person name="Kueck U."/>
        </authorList>
    </citation>
    <scope>NUCLEOTIDE SEQUENCE [LARGE SCALE GENOMIC DNA]</scope>
    <source>
        <strain evidence="4">ATCC 11550 / CBS 779.69 / DSM 880 / IAM 14645 / JCM 23072 / IMI 49137</strain>
    </source>
</reference>
<evidence type="ECO:0000259" key="2">
    <source>
        <dbReference type="Pfam" id="PF08787"/>
    </source>
</evidence>
<dbReference type="OrthoDB" id="77013at2759"/>
<dbReference type="Gene3D" id="2.60.120.200">
    <property type="match status" value="1"/>
</dbReference>